<keyword evidence="3" id="KW-1185">Reference proteome</keyword>
<dbReference type="AlphaFoldDB" id="A0A2T7CVM4"/>
<feature type="region of interest" description="Disordered" evidence="1">
    <location>
        <begin position="9"/>
        <end position="43"/>
    </location>
</feature>
<dbReference type="PANTHER" id="PTHR35545:SF32">
    <property type="entry name" value="OS05G0541600 PROTEIN"/>
    <property type="match status" value="1"/>
</dbReference>
<dbReference type="OrthoDB" id="620118at2759"/>
<dbReference type="Gene3D" id="3.80.10.10">
    <property type="entry name" value="Ribonuclease Inhibitor"/>
    <property type="match status" value="1"/>
</dbReference>
<evidence type="ECO:0008006" key="4">
    <source>
        <dbReference type="Google" id="ProtNLM"/>
    </source>
</evidence>
<accession>A0A2T7CVM4</accession>
<dbReference type="Proteomes" id="UP000244336">
    <property type="component" value="Chromosome 7"/>
</dbReference>
<protein>
    <recommendedName>
        <fullName evidence="4">F-box domain-containing protein</fullName>
    </recommendedName>
</protein>
<gene>
    <name evidence="2" type="ORF">GQ55_7G160600</name>
</gene>
<evidence type="ECO:0000256" key="1">
    <source>
        <dbReference type="SAM" id="MobiDB-lite"/>
    </source>
</evidence>
<dbReference type="InterPro" id="IPR032675">
    <property type="entry name" value="LRR_dom_sf"/>
</dbReference>
<name>A0A2T7CVM4_9POAL</name>
<proteinExistence type="predicted"/>
<dbReference type="SUPFAM" id="SSF52047">
    <property type="entry name" value="RNI-like"/>
    <property type="match status" value="1"/>
</dbReference>
<dbReference type="PANTHER" id="PTHR35545">
    <property type="entry name" value="F-BOX DOMAIN-CONTAINING PROTEIN"/>
    <property type="match status" value="1"/>
</dbReference>
<dbReference type="STRING" id="1504633.A0A2T7CVM4"/>
<sequence>MLPCAIPEFGPPLPPSSLPHRRLFPDRNPLASPEHHPAGGSPCRLPPLYPTICPDRRPLLRPPPSLAPCRPIHPPGSSPVTLAVAHPPPAVGGPRGRKPRQPDTRAAAAFRPVHRPRLSSAISREGSYRGGDAGCRLDTRTVLATATLSKRWAGLPRCLDALDFRVSDILPARYHQSIRIRVEAARYTYGFDVNLKVLRATIERYERRAMRAMASSINNFLDADDDQDRGGLGPRVVRTLRLEFFANATHCSSGINRLIAMAVDSWGVEDLEVSAKSTFRRKDAHSFPHHGLCNNPHKSRLRSLKLAACYIPPLKGFHALTSLVLQDLPESTPTTAYEAIFTLCPQLQALHLKSCSFNLGVVAVHSPKSEIKQLIAEDCWFGLIKLYMLPMLESMAVVQSSVSYKLSSFPYLTHLNINSCHGVTKTRFCRVKTDYDLNQYLGGTPGITNLVVRFTGRLLIADVPSSWDVSWPRLLIEAAPCLESLHIHITPWEEEPCDDISWQPSGFCHNQLKELHVSLYKNGHVQDRGCWDWDMVTHEYQWVNEEKVKILDQIVDSVPCAATPIQVVLQ</sequence>
<dbReference type="Gramene" id="PUZ47388">
    <property type="protein sequence ID" value="PUZ47388"/>
    <property type="gene ID" value="GQ55_7G160600"/>
</dbReference>
<evidence type="ECO:0000313" key="2">
    <source>
        <dbReference type="EMBL" id="PUZ47388.1"/>
    </source>
</evidence>
<evidence type="ECO:0000313" key="3">
    <source>
        <dbReference type="Proteomes" id="UP000244336"/>
    </source>
</evidence>
<reference evidence="2 3" key="1">
    <citation type="submission" date="2018-04" db="EMBL/GenBank/DDBJ databases">
        <title>WGS assembly of Panicum hallii var. hallii HAL2.</title>
        <authorList>
            <person name="Lovell J."/>
            <person name="Jenkins J."/>
            <person name="Lowry D."/>
            <person name="Mamidi S."/>
            <person name="Sreedasyam A."/>
            <person name="Weng X."/>
            <person name="Barry K."/>
            <person name="Bonette J."/>
            <person name="Campitelli B."/>
            <person name="Daum C."/>
            <person name="Gordon S."/>
            <person name="Gould B."/>
            <person name="Lipzen A."/>
            <person name="MacQueen A."/>
            <person name="Palacio-Mejia J."/>
            <person name="Plott C."/>
            <person name="Shakirov E."/>
            <person name="Shu S."/>
            <person name="Yoshinaga Y."/>
            <person name="Zane M."/>
            <person name="Rokhsar D."/>
            <person name="Grimwood J."/>
            <person name="Schmutz J."/>
            <person name="Juenger T."/>
        </authorList>
    </citation>
    <scope>NUCLEOTIDE SEQUENCE [LARGE SCALE GENOMIC DNA]</scope>
    <source>
        <strain evidence="3">cv. HAL2</strain>
    </source>
</reference>
<organism evidence="2 3">
    <name type="scientific">Panicum hallii var. hallii</name>
    <dbReference type="NCBI Taxonomy" id="1504633"/>
    <lineage>
        <taxon>Eukaryota</taxon>
        <taxon>Viridiplantae</taxon>
        <taxon>Streptophyta</taxon>
        <taxon>Embryophyta</taxon>
        <taxon>Tracheophyta</taxon>
        <taxon>Spermatophyta</taxon>
        <taxon>Magnoliopsida</taxon>
        <taxon>Liliopsida</taxon>
        <taxon>Poales</taxon>
        <taxon>Poaceae</taxon>
        <taxon>PACMAD clade</taxon>
        <taxon>Panicoideae</taxon>
        <taxon>Panicodae</taxon>
        <taxon>Paniceae</taxon>
        <taxon>Panicinae</taxon>
        <taxon>Panicum</taxon>
        <taxon>Panicum sect. Panicum</taxon>
    </lineage>
</organism>
<dbReference type="EMBL" id="CM009755">
    <property type="protein sequence ID" value="PUZ47388.1"/>
    <property type="molecule type" value="Genomic_DNA"/>
</dbReference>